<dbReference type="InterPro" id="IPR003593">
    <property type="entry name" value="AAA+_ATPase"/>
</dbReference>
<proteinExistence type="inferred from homology"/>
<dbReference type="InterPro" id="IPR017871">
    <property type="entry name" value="ABC_transporter-like_CS"/>
</dbReference>
<dbReference type="KEGG" id="pdh:B9T62_20750"/>
<dbReference type="Pfam" id="PF00005">
    <property type="entry name" value="ABC_tran"/>
    <property type="match status" value="1"/>
</dbReference>
<evidence type="ECO:0000259" key="5">
    <source>
        <dbReference type="PROSITE" id="PS50893"/>
    </source>
</evidence>
<dbReference type="InterPro" id="IPR027417">
    <property type="entry name" value="P-loop_NTPase"/>
</dbReference>
<evidence type="ECO:0000256" key="1">
    <source>
        <dbReference type="ARBA" id="ARBA00005417"/>
    </source>
</evidence>
<dbReference type="OrthoDB" id="9804819at2"/>
<dbReference type="GO" id="GO:0016887">
    <property type="term" value="F:ATP hydrolysis activity"/>
    <property type="evidence" value="ECO:0007669"/>
    <property type="project" value="InterPro"/>
</dbReference>
<reference evidence="6 7" key="1">
    <citation type="submission" date="2017-06" db="EMBL/GenBank/DDBJ databases">
        <title>Complete genome sequence of Paenibacillus donghaensis KCTC 13049T isolated from East Sea sediment, South Korea.</title>
        <authorList>
            <person name="Jung B.K."/>
            <person name="Hong S.-J."/>
            <person name="Shin J.-H."/>
        </authorList>
    </citation>
    <scope>NUCLEOTIDE SEQUENCE [LARGE SCALE GENOMIC DNA]</scope>
    <source>
        <strain evidence="6 7">KCTC 13049</strain>
    </source>
</reference>
<dbReference type="PANTHER" id="PTHR43335">
    <property type="entry name" value="ABC TRANSPORTER, ATP-BINDING PROTEIN"/>
    <property type="match status" value="1"/>
</dbReference>
<comment type="similarity">
    <text evidence="1">Belongs to the ABC transporter superfamily.</text>
</comment>
<dbReference type="PROSITE" id="PS50893">
    <property type="entry name" value="ABC_TRANSPORTER_2"/>
    <property type="match status" value="1"/>
</dbReference>
<dbReference type="SUPFAM" id="SSF52540">
    <property type="entry name" value="P-loop containing nucleoside triphosphate hydrolases"/>
    <property type="match status" value="1"/>
</dbReference>
<evidence type="ECO:0000256" key="4">
    <source>
        <dbReference type="ARBA" id="ARBA00022840"/>
    </source>
</evidence>
<dbReference type="GO" id="GO:0005524">
    <property type="term" value="F:ATP binding"/>
    <property type="evidence" value="ECO:0007669"/>
    <property type="project" value="UniProtKB-KW"/>
</dbReference>
<protein>
    <recommendedName>
        <fullName evidence="5">ABC transporter domain-containing protein</fullName>
    </recommendedName>
</protein>
<dbReference type="PROSITE" id="PS00211">
    <property type="entry name" value="ABC_TRANSPORTER_1"/>
    <property type="match status" value="1"/>
</dbReference>
<evidence type="ECO:0000313" key="6">
    <source>
        <dbReference type="EMBL" id="ASA23021.1"/>
    </source>
</evidence>
<dbReference type="AlphaFoldDB" id="A0A2Z2KRH0"/>
<evidence type="ECO:0000256" key="2">
    <source>
        <dbReference type="ARBA" id="ARBA00022448"/>
    </source>
</evidence>
<feature type="domain" description="ABC transporter" evidence="5">
    <location>
        <begin position="6"/>
        <end position="234"/>
    </location>
</feature>
<dbReference type="SMART" id="SM00382">
    <property type="entry name" value="AAA"/>
    <property type="match status" value="1"/>
</dbReference>
<dbReference type="RefSeq" id="WP_087917018.1">
    <property type="nucleotide sequence ID" value="NZ_CP021780.1"/>
</dbReference>
<keyword evidence="7" id="KW-1185">Reference proteome</keyword>
<keyword evidence="3" id="KW-0547">Nucleotide-binding</keyword>
<gene>
    <name evidence="6" type="ORF">B9T62_20750</name>
</gene>
<evidence type="ECO:0000313" key="7">
    <source>
        <dbReference type="Proteomes" id="UP000249890"/>
    </source>
</evidence>
<name>A0A2Z2KRH0_9BACL</name>
<keyword evidence="4" id="KW-0067">ATP-binding</keyword>
<accession>A0A2Z2KRH0</accession>
<dbReference type="Proteomes" id="UP000249890">
    <property type="component" value="Chromosome"/>
</dbReference>
<organism evidence="6 7">
    <name type="scientific">Paenibacillus donghaensis</name>
    <dbReference type="NCBI Taxonomy" id="414771"/>
    <lineage>
        <taxon>Bacteria</taxon>
        <taxon>Bacillati</taxon>
        <taxon>Bacillota</taxon>
        <taxon>Bacilli</taxon>
        <taxon>Bacillales</taxon>
        <taxon>Paenibacillaceae</taxon>
        <taxon>Paenibacillus</taxon>
    </lineage>
</organism>
<sequence>MSTTIFEANGLCKKYGSAHALQDIHMTIRQGEIYGFIGENGAGKTTLMRIIGGLVHPSSGQFSLFGQSGARQVNQARRRVGFLIEMPSLYSHLDAEENLGFYCRMYGIKQRSRIGEVLQAVSLSDTGRKRVSGYSLGMRQRLGLAIALLNRPEFLVLDEPINGLDPTGIMEVRQILEQLAQEQGVAILISSHILSELQLLASRFGFIHRGRFIQEISASELMASAKSKICIQTGSKDTVLQILREQLSLADIAVTESGEITLPSDSIDMEQLMSVLLEHRVRLEGVHLSAPNLEHYYMKLIGGGK</sequence>
<dbReference type="PANTHER" id="PTHR43335:SF4">
    <property type="entry name" value="ABC TRANSPORTER, ATP-BINDING PROTEIN"/>
    <property type="match status" value="1"/>
</dbReference>
<keyword evidence="2" id="KW-0813">Transport</keyword>
<dbReference type="Gene3D" id="3.40.50.300">
    <property type="entry name" value="P-loop containing nucleotide triphosphate hydrolases"/>
    <property type="match status" value="1"/>
</dbReference>
<dbReference type="InterPro" id="IPR003439">
    <property type="entry name" value="ABC_transporter-like_ATP-bd"/>
</dbReference>
<evidence type="ECO:0000256" key="3">
    <source>
        <dbReference type="ARBA" id="ARBA00022741"/>
    </source>
</evidence>
<dbReference type="EMBL" id="CP021780">
    <property type="protein sequence ID" value="ASA23021.1"/>
    <property type="molecule type" value="Genomic_DNA"/>
</dbReference>